<keyword evidence="9 10" id="KW-0342">GTP-binding</keyword>
<dbReference type="PANTHER" id="PTHR32120:SF11">
    <property type="entry name" value="SMALL RIBOSOMAL SUBUNIT BIOGENESIS GTPASE RSGA 1, MITOCHONDRIAL-RELATED"/>
    <property type="match status" value="1"/>
</dbReference>
<dbReference type="HAMAP" id="MF_01820">
    <property type="entry name" value="GTPase_RsgA"/>
    <property type="match status" value="1"/>
</dbReference>
<organism evidence="13 14">
    <name type="scientific">Ructibacterium gallinarum</name>
    <dbReference type="NCBI Taxonomy" id="2779355"/>
    <lineage>
        <taxon>Bacteria</taxon>
        <taxon>Bacillati</taxon>
        <taxon>Bacillota</taxon>
        <taxon>Clostridia</taxon>
        <taxon>Eubacteriales</taxon>
        <taxon>Oscillospiraceae</taxon>
        <taxon>Ructibacterium</taxon>
    </lineage>
</organism>
<dbReference type="CDD" id="cd01854">
    <property type="entry name" value="YjeQ_EngC"/>
    <property type="match status" value="1"/>
</dbReference>
<feature type="binding site" evidence="10">
    <location>
        <begin position="163"/>
        <end position="171"/>
    </location>
    <ligand>
        <name>GTP</name>
        <dbReference type="ChEBI" id="CHEBI:37565"/>
    </ligand>
</feature>
<dbReference type="Proteomes" id="UP000806542">
    <property type="component" value="Unassembled WGS sequence"/>
</dbReference>
<dbReference type="PROSITE" id="PS51721">
    <property type="entry name" value="G_CP"/>
    <property type="match status" value="1"/>
</dbReference>
<comment type="cofactor">
    <cofactor evidence="10">
        <name>Zn(2+)</name>
        <dbReference type="ChEBI" id="CHEBI:29105"/>
    </cofactor>
    <text evidence="10">Binds 1 zinc ion per subunit.</text>
</comment>
<dbReference type="InterPro" id="IPR031944">
    <property type="entry name" value="RsgA_N"/>
</dbReference>
<dbReference type="Gene3D" id="1.10.40.50">
    <property type="entry name" value="Probable gtpase engc, domain 3"/>
    <property type="match status" value="1"/>
</dbReference>
<comment type="similarity">
    <text evidence="10">Belongs to the TRAFAC class YlqF/YawG GTPase family. RsgA subfamily.</text>
</comment>
<evidence type="ECO:0000313" key="13">
    <source>
        <dbReference type="EMBL" id="MBE5039544.1"/>
    </source>
</evidence>
<evidence type="ECO:0000256" key="1">
    <source>
        <dbReference type="ARBA" id="ARBA00022490"/>
    </source>
</evidence>
<comment type="subunit">
    <text evidence="10">Monomer. Associates with 30S ribosomal subunit, binds 16S rRNA.</text>
</comment>
<dbReference type="GO" id="GO:0005737">
    <property type="term" value="C:cytoplasm"/>
    <property type="evidence" value="ECO:0007669"/>
    <property type="project" value="UniProtKB-SubCell"/>
</dbReference>
<keyword evidence="14" id="KW-1185">Reference proteome</keyword>
<feature type="binding site" evidence="10">
    <location>
        <position position="245"/>
    </location>
    <ligand>
        <name>Zn(2+)</name>
        <dbReference type="ChEBI" id="CHEBI:29105"/>
    </ligand>
</feature>
<dbReference type="SUPFAM" id="SSF52540">
    <property type="entry name" value="P-loop containing nucleoside triphosphate hydrolases"/>
    <property type="match status" value="1"/>
</dbReference>
<comment type="function">
    <text evidence="10">One of several proteins that assist in the late maturation steps of the functional core of the 30S ribosomal subunit. Helps release RbfA from mature subunits. May play a role in the assembly of ribosomal proteins into the subunit. Circularly permuted GTPase that catalyzes slow GTP hydrolysis, GTPase activity is stimulated by the 30S ribosomal subunit.</text>
</comment>
<keyword evidence="6 10" id="KW-0378">Hydrolase</keyword>
<evidence type="ECO:0000256" key="9">
    <source>
        <dbReference type="ARBA" id="ARBA00023134"/>
    </source>
</evidence>
<name>A0A9D5M4S9_9FIRM</name>
<comment type="caution">
    <text evidence="13">The sequence shown here is derived from an EMBL/GenBank/DDBJ whole genome shotgun (WGS) entry which is preliminary data.</text>
</comment>
<keyword evidence="5 10" id="KW-0547">Nucleotide-binding</keyword>
<dbReference type="Pfam" id="PF03193">
    <property type="entry name" value="RsgA_GTPase"/>
    <property type="match status" value="1"/>
</dbReference>
<evidence type="ECO:0000256" key="6">
    <source>
        <dbReference type="ARBA" id="ARBA00022801"/>
    </source>
</evidence>
<dbReference type="GO" id="GO:0042274">
    <property type="term" value="P:ribosomal small subunit biogenesis"/>
    <property type="evidence" value="ECO:0007669"/>
    <property type="project" value="UniProtKB-UniRule"/>
</dbReference>
<keyword evidence="3 10" id="KW-0479">Metal-binding</keyword>
<evidence type="ECO:0000259" key="11">
    <source>
        <dbReference type="PROSITE" id="PS50936"/>
    </source>
</evidence>
<evidence type="ECO:0000256" key="5">
    <source>
        <dbReference type="ARBA" id="ARBA00022741"/>
    </source>
</evidence>
<accession>A0A9D5M4S9</accession>
<dbReference type="GO" id="GO:0019843">
    <property type="term" value="F:rRNA binding"/>
    <property type="evidence" value="ECO:0007669"/>
    <property type="project" value="UniProtKB-KW"/>
</dbReference>
<dbReference type="NCBIfam" id="TIGR00157">
    <property type="entry name" value="ribosome small subunit-dependent GTPase A"/>
    <property type="match status" value="1"/>
</dbReference>
<evidence type="ECO:0000313" key="14">
    <source>
        <dbReference type="Proteomes" id="UP000806542"/>
    </source>
</evidence>
<dbReference type="Gene3D" id="2.40.50.140">
    <property type="entry name" value="Nucleic acid-binding proteins"/>
    <property type="match status" value="1"/>
</dbReference>
<dbReference type="GO" id="GO:0003924">
    <property type="term" value="F:GTPase activity"/>
    <property type="evidence" value="ECO:0007669"/>
    <property type="project" value="UniProtKB-UniRule"/>
</dbReference>
<evidence type="ECO:0000259" key="12">
    <source>
        <dbReference type="PROSITE" id="PS51721"/>
    </source>
</evidence>
<dbReference type="InterPro" id="IPR012340">
    <property type="entry name" value="NA-bd_OB-fold"/>
</dbReference>
<evidence type="ECO:0000256" key="8">
    <source>
        <dbReference type="ARBA" id="ARBA00022884"/>
    </source>
</evidence>
<dbReference type="RefSeq" id="WP_226392106.1">
    <property type="nucleotide sequence ID" value="NZ_JADCKB010000005.1"/>
</dbReference>
<dbReference type="GO" id="GO:0005525">
    <property type="term" value="F:GTP binding"/>
    <property type="evidence" value="ECO:0007669"/>
    <property type="project" value="UniProtKB-UniRule"/>
</dbReference>
<gene>
    <name evidence="10 13" type="primary">rsgA</name>
    <name evidence="13" type="ORF">INF28_03580</name>
</gene>
<dbReference type="PROSITE" id="PS50936">
    <property type="entry name" value="ENGC_GTPASE"/>
    <property type="match status" value="1"/>
</dbReference>
<feature type="domain" description="CP-type G" evidence="12">
    <location>
        <begin position="66"/>
        <end position="221"/>
    </location>
</feature>
<dbReference type="EMBL" id="JADCKB010000005">
    <property type="protein sequence ID" value="MBE5039544.1"/>
    <property type="molecule type" value="Genomic_DNA"/>
</dbReference>
<reference evidence="13" key="1">
    <citation type="submission" date="2020-10" db="EMBL/GenBank/DDBJ databases">
        <title>ChiBAC.</title>
        <authorList>
            <person name="Zenner C."/>
            <person name="Hitch T.C.A."/>
            <person name="Clavel T."/>
        </authorList>
    </citation>
    <scope>NUCLEOTIDE SEQUENCE</scope>
    <source>
        <strain evidence="13">DSM 107454</strain>
    </source>
</reference>
<dbReference type="PANTHER" id="PTHR32120">
    <property type="entry name" value="SMALL RIBOSOMAL SUBUNIT BIOGENESIS GTPASE RSGA"/>
    <property type="match status" value="1"/>
</dbReference>
<dbReference type="AlphaFoldDB" id="A0A9D5M4S9"/>
<dbReference type="Gene3D" id="3.40.50.300">
    <property type="entry name" value="P-loop containing nucleotide triphosphate hydrolases"/>
    <property type="match status" value="1"/>
</dbReference>
<dbReference type="CDD" id="cd04466">
    <property type="entry name" value="S1_YloQ_GTPase"/>
    <property type="match status" value="1"/>
</dbReference>
<feature type="binding site" evidence="10">
    <location>
        <position position="250"/>
    </location>
    <ligand>
        <name>Zn(2+)</name>
        <dbReference type="ChEBI" id="CHEBI:29105"/>
    </ligand>
</feature>
<sequence>MKQLQGRITKGIGGFYYVDTAEGMFECRARGIFRKEGLTPLVGDVVTVLGDVESMTGTVDAVEPRKNVLIRPPVANVTQMAVVVSTSNPAPNLYLLDKLIASAEYAQIQPLICWNKTDLDEGSVYIEIYEKAGFDTLRLSAETGWNISQLRKKLKDQVTVFAGNSGVGKSSLLNQVLEKESFETGAVSGRVDRGRHTTRHSELAALPGGGYIIDTPGFGTLDFSLLNPQDCAALFREFAPFIDGCQFRDCSHTVEKGCCVLEALREGKISQQRHESYCRLVQEIREAKPWK</sequence>
<proteinExistence type="inferred from homology"/>
<feature type="binding site" evidence="10">
    <location>
        <position position="252"/>
    </location>
    <ligand>
        <name>Zn(2+)</name>
        <dbReference type="ChEBI" id="CHEBI:29105"/>
    </ligand>
</feature>
<keyword evidence="1 10" id="KW-0963">Cytoplasm</keyword>
<keyword evidence="7 10" id="KW-0862">Zinc</keyword>
<keyword evidence="2 10" id="KW-0690">Ribosome biogenesis</keyword>
<dbReference type="EC" id="3.6.1.-" evidence="10"/>
<keyword evidence="4 10" id="KW-0699">rRNA-binding</keyword>
<evidence type="ECO:0000256" key="3">
    <source>
        <dbReference type="ARBA" id="ARBA00022723"/>
    </source>
</evidence>
<evidence type="ECO:0000256" key="7">
    <source>
        <dbReference type="ARBA" id="ARBA00022833"/>
    </source>
</evidence>
<evidence type="ECO:0000256" key="4">
    <source>
        <dbReference type="ARBA" id="ARBA00022730"/>
    </source>
</evidence>
<dbReference type="SUPFAM" id="SSF50249">
    <property type="entry name" value="Nucleic acid-binding proteins"/>
    <property type="match status" value="1"/>
</dbReference>
<keyword evidence="8 10" id="KW-0694">RNA-binding</keyword>
<dbReference type="GO" id="GO:0046872">
    <property type="term" value="F:metal ion binding"/>
    <property type="evidence" value="ECO:0007669"/>
    <property type="project" value="UniProtKB-KW"/>
</dbReference>
<evidence type="ECO:0000256" key="2">
    <source>
        <dbReference type="ARBA" id="ARBA00022517"/>
    </source>
</evidence>
<feature type="binding site" evidence="10">
    <location>
        <position position="258"/>
    </location>
    <ligand>
        <name>Zn(2+)</name>
        <dbReference type="ChEBI" id="CHEBI:29105"/>
    </ligand>
</feature>
<protein>
    <recommendedName>
        <fullName evidence="10">Small ribosomal subunit biogenesis GTPase RsgA</fullName>
        <ecNumber evidence="10">3.6.1.-</ecNumber>
    </recommendedName>
</protein>
<comment type="subcellular location">
    <subcellularLocation>
        <location evidence="10">Cytoplasm</location>
    </subcellularLocation>
</comment>
<dbReference type="InterPro" id="IPR010914">
    <property type="entry name" value="RsgA_GTPase_dom"/>
</dbReference>
<dbReference type="InterPro" id="IPR004881">
    <property type="entry name" value="Ribosome_biogen_GTPase_RsgA"/>
</dbReference>
<feature type="binding site" evidence="10">
    <location>
        <begin position="115"/>
        <end position="118"/>
    </location>
    <ligand>
        <name>GTP</name>
        <dbReference type="ChEBI" id="CHEBI:37565"/>
    </ligand>
</feature>
<dbReference type="InterPro" id="IPR027417">
    <property type="entry name" value="P-loop_NTPase"/>
</dbReference>
<feature type="domain" description="EngC GTPase" evidence="11">
    <location>
        <begin position="75"/>
        <end position="219"/>
    </location>
</feature>
<dbReference type="Pfam" id="PF16745">
    <property type="entry name" value="RsgA_N"/>
    <property type="match status" value="1"/>
</dbReference>
<evidence type="ECO:0000256" key="10">
    <source>
        <dbReference type="HAMAP-Rule" id="MF_01820"/>
    </source>
</evidence>
<dbReference type="InterPro" id="IPR030378">
    <property type="entry name" value="G_CP_dom"/>
</dbReference>